<dbReference type="SMART" id="SM00382">
    <property type="entry name" value="AAA"/>
    <property type="match status" value="1"/>
</dbReference>
<sequence length="222" mass="24874">MPPLLEIRSLDFFYDRQETPVFSALSLQVNQGELVRIKGVSGSGKSTLLRLICRLQTYQNGSILFKGTPVESMVPAELRRSIIYVAQIPSMIDASVKDNLLFPFSFSSNSHKCKPADGELLEMLEAFYLQDIGLDHQARNLSIGQQQRIALMRALLLDPEILLLDEPTSALDSKSASMIFASVDYLNQVQGKTILMVTHSHYHSENAAIVSYVLENNKLRKE</sequence>
<dbReference type="OrthoDB" id="9769100at2"/>
<dbReference type="AlphaFoldDB" id="B3EJ77"/>
<dbReference type="EMBL" id="CP001101">
    <property type="protein sequence ID" value="ACE04277.1"/>
    <property type="molecule type" value="Genomic_DNA"/>
</dbReference>
<dbReference type="SUPFAM" id="SSF52540">
    <property type="entry name" value="P-loop containing nucleoside triphosphate hydrolases"/>
    <property type="match status" value="1"/>
</dbReference>
<dbReference type="PROSITE" id="PS50893">
    <property type="entry name" value="ABC_TRANSPORTER_2"/>
    <property type="match status" value="1"/>
</dbReference>
<dbReference type="STRING" id="331678.Cphamn1_1347"/>
<keyword evidence="2" id="KW-0067">ATP-binding</keyword>
<dbReference type="KEGG" id="cpb:Cphamn1_1347"/>
<organism evidence="4">
    <name type="scientific">Chlorobium phaeobacteroides (strain BS1)</name>
    <dbReference type="NCBI Taxonomy" id="331678"/>
    <lineage>
        <taxon>Bacteria</taxon>
        <taxon>Pseudomonadati</taxon>
        <taxon>Chlorobiota</taxon>
        <taxon>Chlorobiia</taxon>
        <taxon>Chlorobiales</taxon>
        <taxon>Chlorobiaceae</taxon>
        <taxon>Chlorobium/Pelodictyon group</taxon>
        <taxon>Chlorobium</taxon>
    </lineage>
</organism>
<evidence type="ECO:0000256" key="1">
    <source>
        <dbReference type="ARBA" id="ARBA00022741"/>
    </source>
</evidence>
<dbReference type="HOGENOM" id="CLU_000604_1_22_10"/>
<evidence type="ECO:0000259" key="3">
    <source>
        <dbReference type="PROSITE" id="PS50893"/>
    </source>
</evidence>
<feature type="domain" description="ABC transporter" evidence="3">
    <location>
        <begin position="7"/>
        <end position="222"/>
    </location>
</feature>
<evidence type="ECO:0000256" key="2">
    <source>
        <dbReference type="ARBA" id="ARBA00022840"/>
    </source>
</evidence>
<dbReference type="GO" id="GO:0005524">
    <property type="term" value="F:ATP binding"/>
    <property type="evidence" value="ECO:0007669"/>
    <property type="project" value="UniProtKB-KW"/>
</dbReference>
<name>B3EJ77_CHLPB</name>
<dbReference type="InterPro" id="IPR003439">
    <property type="entry name" value="ABC_transporter-like_ATP-bd"/>
</dbReference>
<gene>
    <name evidence="4" type="ordered locus">Cphamn1_1347</name>
</gene>
<keyword evidence="1" id="KW-0547">Nucleotide-binding</keyword>
<dbReference type="PANTHER" id="PTHR43423:SF1">
    <property type="entry name" value="ABC TRANSPORTER I FAMILY MEMBER 17"/>
    <property type="match status" value="1"/>
</dbReference>
<evidence type="ECO:0000313" key="4">
    <source>
        <dbReference type="EMBL" id="ACE04277.1"/>
    </source>
</evidence>
<dbReference type="InterPro" id="IPR003593">
    <property type="entry name" value="AAA+_ATPase"/>
</dbReference>
<accession>B3EJ77</accession>
<dbReference type="eggNOG" id="COG1132">
    <property type="taxonomic scope" value="Bacteria"/>
</dbReference>
<dbReference type="Pfam" id="PF00005">
    <property type="entry name" value="ABC_tran"/>
    <property type="match status" value="1"/>
</dbReference>
<dbReference type="InterPro" id="IPR027417">
    <property type="entry name" value="P-loop_NTPase"/>
</dbReference>
<dbReference type="GO" id="GO:0016887">
    <property type="term" value="F:ATP hydrolysis activity"/>
    <property type="evidence" value="ECO:0007669"/>
    <property type="project" value="InterPro"/>
</dbReference>
<reference evidence="4" key="1">
    <citation type="submission" date="2008-06" db="EMBL/GenBank/DDBJ databases">
        <title>Complete sequence of Chlorobium phaeobacteroides BS1.</title>
        <authorList>
            <consortium name="US DOE Joint Genome Institute"/>
            <person name="Lucas S."/>
            <person name="Copeland A."/>
            <person name="Lapidus A."/>
            <person name="Glavina del Rio T."/>
            <person name="Dalin E."/>
            <person name="Tice H."/>
            <person name="Bruce D."/>
            <person name="Goodwin L."/>
            <person name="Pitluck S."/>
            <person name="Schmutz J."/>
            <person name="Larimer F."/>
            <person name="Land M."/>
            <person name="Hauser L."/>
            <person name="Kyrpides N."/>
            <person name="Ovchinnikova G."/>
            <person name="Li T."/>
            <person name="Liu Z."/>
            <person name="Zhao F."/>
            <person name="Overmann J."/>
            <person name="Bryant D.A."/>
            <person name="Richardson P."/>
        </authorList>
    </citation>
    <scope>NUCLEOTIDE SEQUENCE [LARGE SCALE GENOMIC DNA]</scope>
    <source>
        <strain evidence="4">BS1</strain>
    </source>
</reference>
<protein>
    <submittedName>
        <fullName evidence="4">ABC transporter-related protein</fullName>
    </submittedName>
</protein>
<dbReference type="Gene3D" id="3.40.50.300">
    <property type="entry name" value="P-loop containing nucleotide triphosphate hydrolases"/>
    <property type="match status" value="1"/>
</dbReference>
<proteinExistence type="predicted"/>
<dbReference type="PANTHER" id="PTHR43423">
    <property type="entry name" value="ABC TRANSPORTER I FAMILY MEMBER 17"/>
    <property type="match status" value="1"/>
</dbReference>